<dbReference type="GO" id="GO:0006166">
    <property type="term" value="P:purine ribonucleoside salvage"/>
    <property type="evidence" value="ECO:0007669"/>
    <property type="project" value="TreeGrafter"/>
</dbReference>
<sequence length="460" mass="51170">MIKFGTDGWRGVIGDTFTFENVRRVALAHARVLADKGAKRVVVGYDRRFLSEAFATQVAGVFKEEGFEVFLSEKECTTPMVSFAVRYMGFDGGVMITASHNPPQYNGYKIKESSGGAATTEFIREVEEHLEKITNVKPPPTTGIERIDIEKTYINIVRQKVNMELLKEYPLLVVHDPMYGSSAGLLEKVLAGTEVSVVSIRHRHDPLFGGHAPEPVEKYLSPLMEKVRSIGAHLGVANDGDGDRLALVDEKGSFVNTQLVYVLLLLHLVKDKGMKDGVVVKTVSTTQLVDVVCAREGLKLIEVPVGFKHINEIMQREKVLMGGEESGGFGLTHFLPERDGIFSALNIVEMLLERGKSLSDLVQDVWREYGRTYYSRIDLHVDEKTKEKLKNLLQNPPEKVGRFSVSHVSTLDGLKLFFQGGGWLLMRASGTEPLIRVYGEMNTQEDLQQLLASATDMLGL</sequence>
<evidence type="ECO:0000259" key="10">
    <source>
        <dbReference type="Pfam" id="PF02879"/>
    </source>
</evidence>
<evidence type="ECO:0000313" key="12">
    <source>
        <dbReference type="EMBL" id="ADC89016.1"/>
    </source>
</evidence>
<dbReference type="Proteomes" id="UP000002043">
    <property type="component" value="Chromosome"/>
</dbReference>
<name>D3SPC9_THEAH</name>
<dbReference type="Pfam" id="PF02880">
    <property type="entry name" value="PGM_PMM_III"/>
    <property type="match status" value="1"/>
</dbReference>
<accession>D3SPC9</accession>
<proteinExistence type="inferred from homology"/>
<feature type="domain" description="Alpha-D-phosphohexomutase C-terminal" evidence="8">
    <location>
        <begin position="412"/>
        <end position="453"/>
    </location>
</feature>
<dbReference type="GO" id="GO:0008973">
    <property type="term" value="F:phosphopentomutase activity"/>
    <property type="evidence" value="ECO:0007669"/>
    <property type="project" value="TreeGrafter"/>
</dbReference>
<gene>
    <name evidence="12" type="ordered locus">Thal_0381</name>
</gene>
<dbReference type="InterPro" id="IPR005845">
    <property type="entry name" value="A-D-PHexomutase_a/b/a-II"/>
</dbReference>
<evidence type="ECO:0000256" key="5">
    <source>
        <dbReference type="ARBA" id="ARBA00022842"/>
    </source>
</evidence>
<keyword evidence="6" id="KW-0413">Isomerase</keyword>
<dbReference type="STRING" id="638303.Thal_0381"/>
<dbReference type="OrthoDB" id="9806956at2"/>
<dbReference type="InterPro" id="IPR016055">
    <property type="entry name" value="A-D-PHexomutase_a/b/a-I/II/III"/>
</dbReference>
<dbReference type="GO" id="GO:0000287">
    <property type="term" value="F:magnesium ion binding"/>
    <property type="evidence" value="ECO:0007669"/>
    <property type="project" value="InterPro"/>
</dbReference>
<dbReference type="InterPro" id="IPR036900">
    <property type="entry name" value="A-D-PHexomutase_C_sf"/>
</dbReference>
<dbReference type="GO" id="GO:0005975">
    <property type="term" value="P:carbohydrate metabolic process"/>
    <property type="evidence" value="ECO:0007669"/>
    <property type="project" value="InterPro"/>
</dbReference>
<reference evidence="13" key="1">
    <citation type="journal article" date="2010" name="Stand. Genomic Sci.">
        <title>Complete genome sequence of Thermocrinis albus type strain (HI 11/12T).</title>
        <authorList>
            <person name="Wirth R."/>
            <person name="Sikorski J."/>
            <person name="Brambilla E."/>
            <person name="Misra M."/>
            <person name="Lapidus A."/>
            <person name="Copeland A."/>
            <person name="Nolan M."/>
            <person name="Lucas S."/>
            <person name="Chen F."/>
            <person name="Tice H."/>
            <person name="Cheng J.F."/>
            <person name="Han C."/>
            <person name="Detter J.C."/>
            <person name="Tapia R."/>
            <person name="Bruce D."/>
            <person name="Goodwin L."/>
            <person name="Pitluck S."/>
            <person name="Pati A."/>
            <person name="Anderson I."/>
            <person name="Ivanova N."/>
            <person name="Mavromatis K."/>
            <person name="Mikhailova N."/>
            <person name="Chen A."/>
            <person name="Palaniappan K."/>
            <person name="Bilek Y."/>
            <person name="Hader T."/>
            <person name="Land M."/>
            <person name="Hauser L."/>
            <person name="Chang Y.J."/>
            <person name="Jeffries C.D."/>
            <person name="Tindall B.J."/>
            <person name="Rohde M."/>
            <person name="Goker M."/>
            <person name="Bristow J."/>
            <person name="Eisen J.A."/>
            <person name="Markowitz V."/>
            <person name="Hugenholtz P."/>
            <person name="Kyrpides N.C."/>
            <person name="Klenk H.P."/>
        </authorList>
    </citation>
    <scope>NUCLEOTIDE SEQUENCE [LARGE SCALE GENOMIC DNA]</scope>
    <source>
        <strain evidence="13">DSM 14484 / JCM 11386 / HI 11/12</strain>
    </source>
</reference>
<dbReference type="Pfam" id="PF02878">
    <property type="entry name" value="PGM_PMM_I"/>
    <property type="match status" value="1"/>
</dbReference>
<dbReference type="Pfam" id="PF00408">
    <property type="entry name" value="PGM_PMM_IV"/>
    <property type="match status" value="1"/>
</dbReference>
<dbReference type="CDD" id="cd05800">
    <property type="entry name" value="PGM_like2"/>
    <property type="match status" value="1"/>
</dbReference>
<keyword evidence="5 7" id="KW-0460">Magnesium</keyword>
<comment type="similarity">
    <text evidence="2 7">Belongs to the phosphohexose mutase family.</text>
</comment>
<dbReference type="InterPro" id="IPR016066">
    <property type="entry name" value="A-D-PHexomutase_CS"/>
</dbReference>
<keyword evidence="13" id="KW-1185">Reference proteome</keyword>
<evidence type="ECO:0000259" key="9">
    <source>
        <dbReference type="Pfam" id="PF02878"/>
    </source>
</evidence>
<dbReference type="InterPro" id="IPR005843">
    <property type="entry name" value="A-D-PHexomutase_C"/>
</dbReference>
<dbReference type="Pfam" id="PF02879">
    <property type="entry name" value="PGM_PMM_II"/>
    <property type="match status" value="1"/>
</dbReference>
<evidence type="ECO:0000256" key="7">
    <source>
        <dbReference type="RuleBase" id="RU004326"/>
    </source>
</evidence>
<comment type="cofactor">
    <cofactor evidence="1">
        <name>Mg(2+)</name>
        <dbReference type="ChEBI" id="CHEBI:18420"/>
    </cofactor>
</comment>
<evidence type="ECO:0000259" key="11">
    <source>
        <dbReference type="Pfam" id="PF02880"/>
    </source>
</evidence>
<dbReference type="KEGG" id="tal:Thal_0381"/>
<dbReference type="Gene3D" id="3.30.310.50">
    <property type="entry name" value="Alpha-D-phosphohexomutase, C-terminal domain"/>
    <property type="match status" value="1"/>
</dbReference>
<dbReference type="Gene3D" id="3.40.120.10">
    <property type="entry name" value="Alpha-D-Glucose-1,6-Bisphosphate, subunit A, domain 3"/>
    <property type="match status" value="3"/>
</dbReference>
<evidence type="ECO:0000256" key="4">
    <source>
        <dbReference type="ARBA" id="ARBA00022723"/>
    </source>
</evidence>
<dbReference type="RefSeq" id="WP_012991423.1">
    <property type="nucleotide sequence ID" value="NC_013894.1"/>
</dbReference>
<dbReference type="InterPro" id="IPR005844">
    <property type="entry name" value="A-D-PHexomutase_a/b/a-I"/>
</dbReference>
<evidence type="ECO:0000256" key="2">
    <source>
        <dbReference type="ARBA" id="ARBA00010231"/>
    </source>
</evidence>
<dbReference type="PANTHER" id="PTHR45745">
    <property type="entry name" value="PHOSPHOMANNOMUTASE 45A"/>
    <property type="match status" value="1"/>
</dbReference>
<feature type="domain" description="Alpha-D-phosphohexomutase alpha/beta/alpha" evidence="10">
    <location>
        <begin position="152"/>
        <end position="252"/>
    </location>
</feature>
<evidence type="ECO:0000256" key="3">
    <source>
        <dbReference type="ARBA" id="ARBA00022553"/>
    </source>
</evidence>
<feature type="domain" description="Alpha-D-phosphohexomutase alpha/beta/alpha" evidence="11">
    <location>
        <begin position="262"/>
        <end position="369"/>
    </location>
</feature>
<dbReference type="HOGENOM" id="CLU_016950_7_1_0"/>
<dbReference type="PANTHER" id="PTHR45745:SF1">
    <property type="entry name" value="PHOSPHOGLUCOMUTASE 2B-RELATED"/>
    <property type="match status" value="1"/>
</dbReference>
<protein>
    <submittedName>
        <fullName evidence="12">Phosphoglucomutase/phosphomannomutase alpha/beta/alpha domain I</fullName>
    </submittedName>
</protein>
<evidence type="ECO:0000313" key="13">
    <source>
        <dbReference type="Proteomes" id="UP000002043"/>
    </source>
</evidence>
<dbReference type="InterPro" id="IPR005846">
    <property type="entry name" value="A-D-PHexomutase_a/b/a-III"/>
</dbReference>
<dbReference type="PROSITE" id="PS00710">
    <property type="entry name" value="PGM_PMM"/>
    <property type="match status" value="1"/>
</dbReference>
<dbReference type="InterPro" id="IPR005841">
    <property type="entry name" value="Alpha-D-phosphohexomutase_SF"/>
</dbReference>
<evidence type="ECO:0000259" key="8">
    <source>
        <dbReference type="Pfam" id="PF00408"/>
    </source>
</evidence>
<dbReference type="SUPFAM" id="SSF53738">
    <property type="entry name" value="Phosphoglucomutase, first 3 domains"/>
    <property type="match status" value="2"/>
</dbReference>
<dbReference type="EMBL" id="CP001931">
    <property type="protein sequence ID" value="ADC89016.1"/>
    <property type="molecule type" value="Genomic_DNA"/>
</dbReference>
<dbReference type="PRINTS" id="PR00509">
    <property type="entry name" value="PGMPMM"/>
</dbReference>
<keyword evidence="3" id="KW-0597">Phosphoprotein</keyword>
<organism evidence="12 13">
    <name type="scientific">Thermocrinis albus (strain DSM 14484 / JCM 11386 / HI 11/12)</name>
    <dbReference type="NCBI Taxonomy" id="638303"/>
    <lineage>
        <taxon>Bacteria</taxon>
        <taxon>Pseudomonadati</taxon>
        <taxon>Aquificota</taxon>
        <taxon>Aquificia</taxon>
        <taxon>Aquificales</taxon>
        <taxon>Aquificaceae</taxon>
        <taxon>Thermocrinis</taxon>
    </lineage>
</organism>
<evidence type="ECO:0000256" key="1">
    <source>
        <dbReference type="ARBA" id="ARBA00001946"/>
    </source>
</evidence>
<dbReference type="AlphaFoldDB" id="D3SPC9"/>
<feature type="domain" description="Alpha-D-phosphohexomutase alpha/beta/alpha" evidence="9">
    <location>
        <begin position="2"/>
        <end position="135"/>
    </location>
</feature>
<dbReference type="eggNOG" id="COG1109">
    <property type="taxonomic scope" value="Bacteria"/>
</dbReference>
<evidence type="ECO:0000256" key="6">
    <source>
        <dbReference type="ARBA" id="ARBA00023235"/>
    </source>
</evidence>
<keyword evidence="4 7" id="KW-0479">Metal-binding</keyword>
<dbReference type="SUPFAM" id="SSF55957">
    <property type="entry name" value="Phosphoglucomutase, C-terminal domain"/>
    <property type="match status" value="1"/>
</dbReference>